<reference evidence="2" key="1">
    <citation type="submission" date="2021-01" db="EMBL/GenBank/DDBJ databases">
        <authorList>
            <person name="Corre E."/>
            <person name="Pelletier E."/>
            <person name="Niang G."/>
            <person name="Scheremetjew M."/>
            <person name="Finn R."/>
            <person name="Kale V."/>
            <person name="Holt S."/>
            <person name="Cochrane G."/>
            <person name="Meng A."/>
            <person name="Brown T."/>
            <person name="Cohen L."/>
        </authorList>
    </citation>
    <scope>NUCLEOTIDE SEQUENCE</scope>
    <source>
        <strain evidence="2">CCMP622</strain>
    </source>
</reference>
<evidence type="ECO:0000313" key="2">
    <source>
        <dbReference type="EMBL" id="CAD9774299.1"/>
    </source>
</evidence>
<protein>
    <submittedName>
        <fullName evidence="2">Uncharacterized protein</fullName>
    </submittedName>
</protein>
<accession>A0A7S2TZ84</accession>
<proteinExistence type="predicted"/>
<gene>
    <name evidence="2" type="ORF">LSP00402_LOCUS18292</name>
</gene>
<feature type="region of interest" description="Disordered" evidence="1">
    <location>
        <begin position="21"/>
        <end position="56"/>
    </location>
</feature>
<dbReference type="EMBL" id="HBHP01029652">
    <property type="protein sequence ID" value="CAD9774299.1"/>
    <property type="molecule type" value="Transcribed_RNA"/>
</dbReference>
<evidence type="ECO:0000256" key="1">
    <source>
        <dbReference type="SAM" id="MobiDB-lite"/>
    </source>
</evidence>
<sequence length="88" mass="9604">MASLYNTRPLPAEVIFSPSRMMATSSATTTTMGPRKPSDGKRGAAAKGHEEEEETVGVVLARERLSAAQLADRIVAQHRRPRSRQSKL</sequence>
<feature type="compositionally biased region" description="Basic and acidic residues" evidence="1">
    <location>
        <begin position="36"/>
        <end position="50"/>
    </location>
</feature>
<name>A0A7S2TZ84_9EUKA</name>
<dbReference type="AlphaFoldDB" id="A0A7S2TZ84"/>
<organism evidence="2">
    <name type="scientific">Lotharella oceanica</name>
    <dbReference type="NCBI Taxonomy" id="641309"/>
    <lineage>
        <taxon>Eukaryota</taxon>
        <taxon>Sar</taxon>
        <taxon>Rhizaria</taxon>
        <taxon>Cercozoa</taxon>
        <taxon>Chlorarachniophyceae</taxon>
        <taxon>Lotharella</taxon>
    </lineage>
</organism>
<feature type="compositionally biased region" description="Low complexity" evidence="1">
    <location>
        <begin position="21"/>
        <end position="32"/>
    </location>
</feature>